<dbReference type="InterPro" id="IPR037026">
    <property type="entry name" value="Vgr_OB-fold_dom_sf"/>
</dbReference>
<evidence type="ECO:0000313" key="2">
    <source>
        <dbReference type="EMBL" id="KIE42940.1"/>
    </source>
</evidence>
<dbReference type="SUPFAM" id="SSF69349">
    <property type="entry name" value="Phage fibre proteins"/>
    <property type="match status" value="1"/>
</dbReference>
<dbReference type="SUPFAM" id="SSF69255">
    <property type="entry name" value="gp5 N-terminal domain-like"/>
    <property type="match status" value="1"/>
</dbReference>
<gene>
    <name evidence="2" type="ORF">SE37_09995</name>
</gene>
<sequence length="218" mass="23251">MGLYDLLDAEGKDDQKGKSPGVAVGVVADNQDPEGMGRVKVRFPWKDDADESTWARVVTPMAGKGRGLWFLPEVGDEVLVAFDHGDVQHPYVLGSLWNGTDTPPGDNGDGNNNIRKITSRSGHELVFDDTSGAEKVVIRTKAGHSITLDDAGGGEKIEIKDKSGSNKLVIDSAQNSIGIESSMKLTIKGQMVEIQSDANMTLKAGAVMTIQGSMVKIN</sequence>
<evidence type="ECO:0000313" key="3">
    <source>
        <dbReference type="Proteomes" id="UP000031433"/>
    </source>
</evidence>
<dbReference type="Gene3D" id="2.40.50.230">
    <property type="entry name" value="Gp5 N-terminal domain"/>
    <property type="match status" value="1"/>
</dbReference>
<proteinExistence type="predicted"/>
<dbReference type="AlphaFoldDB" id="A0A0C1U5E5"/>
<comment type="caution">
    <text evidence="2">The sequence shown here is derived from an EMBL/GenBank/DDBJ whole genome shotgun (WGS) entry which is preliminary data.</text>
</comment>
<dbReference type="EMBL" id="JXBL01000001">
    <property type="protein sequence ID" value="KIE42940.1"/>
    <property type="molecule type" value="Genomic_DNA"/>
</dbReference>
<evidence type="ECO:0000259" key="1">
    <source>
        <dbReference type="Pfam" id="PF04717"/>
    </source>
</evidence>
<accession>A0A0C1U5E5</accession>
<protein>
    <submittedName>
        <fullName evidence="2">Phage tail protein</fullName>
    </submittedName>
</protein>
<dbReference type="RefSeq" id="WP_039645961.1">
    <property type="nucleotide sequence ID" value="NZ_JXBL01000001.1"/>
</dbReference>
<keyword evidence="3" id="KW-1185">Reference proteome</keyword>
<dbReference type="Proteomes" id="UP000031433">
    <property type="component" value="Unassembled WGS sequence"/>
</dbReference>
<feature type="domain" description="Gp5/Type VI secretion system Vgr protein OB-fold" evidence="1">
    <location>
        <begin position="24"/>
        <end position="97"/>
    </location>
</feature>
<dbReference type="Pfam" id="PF04717">
    <property type="entry name" value="Phage_base_V"/>
    <property type="match status" value="1"/>
</dbReference>
<reference evidence="2 3" key="1">
    <citation type="submission" date="2015-01" db="EMBL/GenBank/DDBJ databases">
        <title>Genome sequence of the anaerobic bacterium Geobacter soli GSS01, a dissimilatory Fe(III) reducer from soil.</title>
        <authorList>
            <person name="Yang G."/>
            <person name="Zhou S."/>
        </authorList>
    </citation>
    <scope>NUCLEOTIDE SEQUENCE [LARGE SCALE GENOMIC DNA]</scope>
    <source>
        <strain evidence="2 3">GSS01</strain>
    </source>
</reference>
<dbReference type="InterPro" id="IPR006531">
    <property type="entry name" value="Gp5/Vgr_OB"/>
</dbReference>
<organism evidence="2 3">
    <name type="scientific">Geobacter soli</name>
    <dbReference type="NCBI Taxonomy" id="1510391"/>
    <lineage>
        <taxon>Bacteria</taxon>
        <taxon>Pseudomonadati</taxon>
        <taxon>Thermodesulfobacteriota</taxon>
        <taxon>Desulfuromonadia</taxon>
        <taxon>Geobacterales</taxon>
        <taxon>Geobacteraceae</taxon>
        <taxon>Geobacter</taxon>
    </lineage>
</organism>
<name>A0A0C1U5E5_9BACT</name>